<gene>
    <name evidence="3" type="ORF">Lrub_2151</name>
</gene>
<reference evidence="3 4" key="1">
    <citation type="submission" date="2015-11" db="EMBL/GenBank/DDBJ databases">
        <title>Genomic analysis of 38 Legionella species identifies large and diverse effector repertoires.</title>
        <authorList>
            <person name="Burstein D."/>
            <person name="Amaro F."/>
            <person name="Zusman T."/>
            <person name="Lifshitz Z."/>
            <person name="Cohen O."/>
            <person name="Gilbert J.A."/>
            <person name="Pupko T."/>
            <person name="Shuman H.A."/>
            <person name="Segal G."/>
        </authorList>
    </citation>
    <scope>NUCLEOTIDE SEQUENCE [LARGE SCALE GENOMIC DNA]</scope>
    <source>
        <strain evidence="3 4">WA-270A-C2</strain>
    </source>
</reference>
<dbReference type="Proteomes" id="UP000054608">
    <property type="component" value="Unassembled WGS sequence"/>
</dbReference>
<organism evidence="3 4">
    <name type="scientific">Legionella rubrilucens</name>
    <dbReference type="NCBI Taxonomy" id="458"/>
    <lineage>
        <taxon>Bacteria</taxon>
        <taxon>Pseudomonadati</taxon>
        <taxon>Pseudomonadota</taxon>
        <taxon>Gammaproteobacteria</taxon>
        <taxon>Legionellales</taxon>
        <taxon>Legionellaceae</taxon>
        <taxon>Legionella</taxon>
    </lineage>
</organism>
<comment type="caution">
    <text evidence="3">The sequence shown here is derived from an EMBL/GenBank/DDBJ whole genome shotgun (WGS) entry which is preliminary data.</text>
</comment>
<evidence type="ECO:0000313" key="3">
    <source>
        <dbReference type="EMBL" id="KTD47229.1"/>
    </source>
</evidence>
<evidence type="ECO:0000256" key="1">
    <source>
        <dbReference type="SAM" id="Coils"/>
    </source>
</evidence>
<feature type="region of interest" description="Disordered" evidence="2">
    <location>
        <begin position="1"/>
        <end position="25"/>
    </location>
</feature>
<evidence type="ECO:0000256" key="2">
    <source>
        <dbReference type="SAM" id="MobiDB-lite"/>
    </source>
</evidence>
<dbReference type="OrthoDB" id="5653432at2"/>
<feature type="coiled-coil region" evidence="1">
    <location>
        <begin position="64"/>
        <end position="126"/>
    </location>
</feature>
<keyword evidence="4" id="KW-1185">Reference proteome</keyword>
<proteinExistence type="predicted"/>
<accession>A0A0W0XR76</accession>
<protein>
    <submittedName>
        <fullName evidence="3">Uncharacterized protein</fullName>
    </submittedName>
</protein>
<name>A0A0W0XR76_9GAMM</name>
<evidence type="ECO:0000313" key="4">
    <source>
        <dbReference type="Proteomes" id="UP000054608"/>
    </source>
</evidence>
<sequence>MKTKATDELTHEQTKKARTAQEPPLLPSFSEVLNELNKSPVFQNYALKRQERKERIKENAGRLILELDGDLQRTLTELAQLRAEDEKKQAQLNEAQERIRGLELENEALTAQNNALREENKTLLRCNERLYQQKLSFFNQSPSSEATTNPDLADFNQSCTVLLSD</sequence>
<keyword evidence="1" id="KW-0175">Coiled coil</keyword>
<dbReference type="PATRIC" id="fig|458.5.peg.2242"/>
<dbReference type="EMBL" id="LNYT01000020">
    <property type="protein sequence ID" value="KTD47229.1"/>
    <property type="molecule type" value="Genomic_DNA"/>
</dbReference>
<feature type="compositionally biased region" description="Basic and acidic residues" evidence="2">
    <location>
        <begin position="1"/>
        <end position="15"/>
    </location>
</feature>
<dbReference type="RefSeq" id="WP_058532125.1">
    <property type="nucleotide sequence ID" value="NZ_CAAAIN010000002.1"/>
</dbReference>
<dbReference type="AlphaFoldDB" id="A0A0W0XR76"/>